<keyword evidence="4" id="KW-1185">Reference proteome</keyword>
<dbReference type="HOGENOM" id="CLU_1508913_0_0_4"/>
<organism evidence="3 4">
    <name type="scientific">Methylobacillus flagellatus (strain ATCC 51484 / DSM 6875 / VKM B-1610 / KT)</name>
    <dbReference type="NCBI Taxonomy" id="265072"/>
    <lineage>
        <taxon>Bacteria</taxon>
        <taxon>Pseudomonadati</taxon>
        <taxon>Pseudomonadota</taxon>
        <taxon>Betaproteobacteria</taxon>
        <taxon>Nitrosomonadales</taxon>
        <taxon>Methylophilaceae</taxon>
        <taxon>Methylobacillus</taxon>
    </lineage>
</organism>
<dbReference type="InterPro" id="IPR013424">
    <property type="entry name" value="Ice-binding_C"/>
</dbReference>
<dbReference type="EMBL" id="CP000284">
    <property type="protein sequence ID" value="ABE49400.1"/>
    <property type="molecule type" value="Genomic_DNA"/>
</dbReference>
<feature type="domain" description="Ice-binding protein C-terminal" evidence="2">
    <location>
        <begin position="157"/>
        <end position="182"/>
    </location>
</feature>
<evidence type="ECO:0000259" key="2">
    <source>
        <dbReference type="Pfam" id="PF07589"/>
    </source>
</evidence>
<gene>
    <name evidence="3" type="ordered locus">Mfla_1132</name>
</gene>
<reference evidence="3 4" key="1">
    <citation type="submission" date="2006-03" db="EMBL/GenBank/DDBJ databases">
        <title>Complete sequence of Methylobacillus flagellatus KT.</title>
        <authorList>
            <consortium name="US DOE Joint Genome Institute"/>
            <person name="Copeland A."/>
            <person name="Lucas S."/>
            <person name="Lapidus A."/>
            <person name="Barry K."/>
            <person name="Detter J.C."/>
            <person name="Glavina del Rio T."/>
            <person name="Hammon N."/>
            <person name="Israni S."/>
            <person name="Dalin E."/>
            <person name="Tice H."/>
            <person name="Pitluck S."/>
            <person name="Brettin T."/>
            <person name="Bruce D."/>
            <person name="Han C."/>
            <person name="Tapia R."/>
            <person name="Saunders E."/>
            <person name="Gilna P."/>
            <person name="Schmutz J."/>
            <person name="Larimer F."/>
            <person name="Land M."/>
            <person name="Kyrpides N."/>
            <person name="Anderson I."/>
            <person name="Richardson P."/>
        </authorList>
    </citation>
    <scope>NUCLEOTIDE SEQUENCE [LARGE SCALE GENOMIC DNA]</scope>
    <source>
        <strain evidence="4">KT / ATCC 51484 / DSM 6875</strain>
    </source>
</reference>
<dbReference type="NCBIfam" id="NF038126">
    <property type="entry name" value="PEP_CTERM_FxDxF"/>
    <property type="match status" value="1"/>
</dbReference>
<dbReference type="OrthoDB" id="9152028at2"/>
<dbReference type="eggNOG" id="ENOG5030IJ7">
    <property type="taxonomic scope" value="Bacteria"/>
</dbReference>
<evidence type="ECO:0000256" key="1">
    <source>
        <dbReference type="SAM" id="SignalP"/>
    </source>
</evidence>
<dbReference type="KEGG" id="mfa:Mfla_1132"/>
<protein>
    <recommendedName>
        <fullName evidence="2">Ice-binding protein C-terminal domain-containing protein</fullName>
    </recommendedName>
</protein>
<dbReference type="Pfam" id="PF07589">
    <property type="entry name" value="PEP-CTERM"/>
    <property type="match status" value="1"/>
</dbReference>
<accession>Q1H287</accession>
<dbReference type="NCBIfam" id="TIGR02595">
    <property type="entry name" value="PEP_CTERM"/>
    <property type="match status" value="1"/>
</dbReference>
<dbReference type="Proteomes" id="UP000002440">
    <property type="component" value="Chromosome"/>
</dbReference>
<dbReference type="Gene3D" id="2.60.120.380">
    <property type="match status" value="1"/>
</dbReference>
<dbReference type="RefSeq" id="WP_011479354.1">
    <property type="nucleotide sequence ID" value="NC_007947.1"/>
</dbReference>
<feature type="signal peptide" evidence="1">
    <location>
        <begin position="1"/>
        <end position="27"/>
    </location>
</feature>
<sequence length="188" mass="19372">MLATTFKKSAVALAFGLTTFAASSAFAAEPIVLPVTGGNIHFGNDFDTLGEFTDVFQFTLTEPTDVTGTASSTYLTIGSLLYQGIDLTSVVLSGGSSVENTVSYYFDGGSSSTNTWTFSGINLTAGTYTLTIKGEAGLTSIPTAQASYGGNLTFTAAVPEPSTYGMLALGLGLVGFAARSRRNASKFA</sequence>
<evidence type="ECO:0000313" key="3">
    <source>
        <dbReference type="EMBL" id="ABE49400.1"/>
    </source>
</evidence>
<dbReference type="AlphaFoldDB" id="Q1H287"/>
<keyword evidence="1" id="KW-0732">Signal</keyword>
<name>Q1H287_METFK</name>
<evidence type="ECO:0000313" key="4">
    <source>
        <dbReference type="Proteomes" id="UP000002440"/>
    </source>
</evidence>
<proteinExistence type="predicted"/>
<feature type="chain" id="PRO_5004189910" description="Ice-binding protein C-terminal domain-containing protein" evidence="1">
    <location>
        <begin position="28"/>
        <end position="188"/>
    </location>
</feature>